<feature type="transmembrane region" description="Helical" evidence="1">
    <location>
        <begin position="6"/>
        <end position="29"/>
    </location>
</feature>
<evidence type="ECO:0000313" key="3">
    <source>
        <dbReference type="Proteomes" id="UP000339249"/>
    </source>
</evidence>
<accession>A0A4U9D163</accession>
<reference evidence="2 3" key="1">
    <citation type="submission" date="2019-04" db="EMBL/GenBank/DDBJ databases">
        <authorList>
            <consortium name="Pathogen Informatics"/>
        </authorList>
    </citation>
    <scope>NUCLEOTIDE SEQUENCE [LARGE SCALE GENOMIC DNA]</scope>
    <source>
        <strain evidence="2 3">NCTC9185</strain>
    </source>
</reference>
<keyword evidence="1" id="KW-1133">Transmembrane helix</keyword>
<proteinExistence type="predicted"/>
<sequence>MYGYLNSFQVFLEAAGMFCAPGWLTALALKMA</sequence>
<organism evidence="2 3">
    <name type="scientific">Raoultella terrigena</name>
    <name type="common">Klebsiella terrigena</name>
    <dbReference type="NCBI Taxonomy" id="577"/>
    <lineage>
        <taxon>Bacteria</taxon>
        <taxon>Pseudomonadati</taxon>
        <taxon>Pseudomonadota</taxon>
        <taxon>Gammaproteobacteria</taxon>
        <taxon>Enterobacterales</taxon>
        <taxon>Enterobacteriaceae</taxon>
        <taxon>Klebsiella/Raoultella group</taxon>
        <taxon>Raoultella</taxon>
    </lineage>
</organism>
<evidence type="ECO:0000256" key="1">
    <source>
        <dbReference type="SAM" id="Phobius"/>
    </source>
</evidence>
<keyword evidence="1" id="KW-0812">Transmembrane</keyword>
<gene>
    <name evidence="2" type="ORF">NCTC9185_03387</name>
</gene>
<dbReference type="EMBL" id="CABDVU010000001">
    <property type="protein sequence ID" value="VTN11431.1"/>
    <property type="molecule type" value="Genomic_DNA"/>
</dbReference>
<dbReference type="AlphaFoldDB" id="A0A4U9D163"/>
<evidence type="ECO:0000313" key="2">
    <source>
        <dbReference type="EMBL" id="VTN11431.1"/>
    </source>
</evidence>
<keyword evidence="1" id="KW-0472">Membrane</keyword>
<protein>
    <submittedName>
        <fullName evidence="2">Uncharacterized protein</fullName>
    </submittedName>
</protein>
<name>A0A4U9D163_RAOTE</name>
<dbReference type="Proteomes" id="UP000339249">
    <property type="component" value="Unassembled WGS sequence"/>
</dbReference>